<sequence length="109" mass="11695">MNRESCLFHQPVLFILDVTEQPELPWALGSSPQTHSSPMEARGPCQSPTPCCLKPSLPGSRSGAVTLAVLPVAETLSDTLQRHRLDELRPELRRANAPTTGHCVGAAGT</sequence>
<dbReference type="Proteomes" id="UP001157502">
    <property type="component" value="Chromosome 8"/>
</dbReference>
<reference evidence="1" key="1">
    <citation type="submission" date="2021-05" db="EMBL/GenBank/DDBJ databases">
        <authorList>
            <person name="Pan Q."/>
            <person name="Jouanno E."/>
            <person name="Zahm M."/>
            <person name="Klopp C."/>
            <person name="Cabau C."/>
            <person name="Louis A."/>
            <person name="Berthelot C."/>
            <person name="Parey E."/>
            <person name="Roest Crollius H."/>
            <person name="Montfort J."/>
            <person name="Robinson-Rechavi M."/>
            <person name="Bouchez O."/>
            <person name="Lampietro C."/>
            <person name="Lopez Roques C."/>
            <person name="Donnadieu C."/>
            <person name="Postlethwait J."/>
            <person name="Bobe J."/>
            <person name="Dillon D."/>
            <person name="Chandos A."/>
            <person name="von Hippel F."/>
            <person name="Guiguen Y."/>
        </authorList>
    </citation>
    <scope>NUCLEOTIDE SEQUENCE</scope>
    <source>
        <strain evidence="1">YG-Jan2019</strain>
    </source>
</reference>
<protein>
    <submittedName>
        <fullName evidence="1">Uncharacterized protein</fullName>
    </submittedName>
</protein>
<dbReference type="EMBL" id="CM055735">
    <property type="protein sequence ID" value="KAJ8008282.1"/>
    <property type="molecule type" value="Genomic_DNA"/>
</dbReference>
<keyword evidence="2" id="KW-1185">Reference proteome</keyword>
<evidence type="ECO:0000313" key="2">
    <source>
        <dbReference type="Proteomes" id="UP001157502"/>
    </source>
</evidence>
<evidence type="ECO:0000313" key="1">
    <source>
        <dbReference type="EMBL" id="KAJ8008282.1"/>
    </source>
</evidence>
<organism evidence="1 2">
    <name type="scientific">Dallia pectoralis</name>
    <name type="common">Alaska blackfish</name>
    <dbReference type="NCBI Taxonomy" id="75939"/>
    <lineage>
        <taxon>Eukaryota</taxon>
        <taxon>Metazoa</taxon>
        <taxon>Chordata</taxon>
        <taxon>Craniata</taxon>
        <taxon>Vertebrata</taxon>
        <taxon>Euteleostomi</taxon>
        <taxon>Actinopterygii</taxon>
        <taxon>Neopterygii</taxon>
        <taxon>Teleostei</taxon>
        <taxon>Protacanthopterygii</taxon>
        <taxon>Esociformes</taxon>
        <taxon>Umbridae</taxon>
        <taxon>Dallia</taxon>
    </lineage>
</organism>
<comment type="caution">
    <text evidence="1">The sequence shown here is derived from an EMBL/GenBank/DDBJ whole genome shotgun (WGS) entry which is preliminary data.</text>
</comment>
<proteinExistence type="predicted"/>
<gene>
    <name evidence="1" type="ORF">DPEC_G00103210</name>
</gene>
<accession>A0ACC2GX97</accession>
<name>A0ACC2GX97_DALPE</name>